<feature type="region of interest" description="Disordered" evidence="1">
    <location>
        <begin position="1"/>
        <end position="33"/>
    </location>
</feature>
<feature type="region of interest" description="Disordered" evidence="1">
    <location>
        <begin position="48"/>
        <end position="102"/>
    </location>
</feature>
<evidence type="ECO:0000256" key="1">
    <source>
        <dbReference type="SAM" id="MobiDB-lite"/>
    </source>
</evidence>
<organism evidence="2 3">
    <name type="scientific">Phytophthora infestans</name>
    <name type="common">Potato late blight agent</name>
    <name type="synonym">Botrytis infestans</name>
    <dbReference type="NCBI Taxonomy" id="4787"/>
    <lineage>
        <taxon>Eukaryota</taxon>
        <taxon>Sar</taxon>
        <taxon>Stramenopiles</taxon>
        <taxon>Oomycota</taxon>
        <taxon>Peronosporomycetes</taxon>
        <taxon>Peronosporales</taxon>
        <taxon>Peronosporaceae</taxon>
        <taxon>Phytophthora</taxon>
    </lineage>
</organism>
<evidence type="ECO:0000313" key="3">
    <source>
        <dbReference type="Proteomes" id="UP000704712"/>
    </source>
</evidence>
<gene>
    <name evidence="2" type="ORF">GN958_ATG15723</name>
</gene>
<protein>
    <submittedName>
        <fullName evidence="2">Uncharacterized protein</fullName>
    </submittedName>
</protein>
<comment type="caution">
    <text evidence="2">The sequence shown here is derived from an EMBL/GenBank/DDBJ whole genome shotgun (WGS) entry which is preliminary data.</text>
</comment>
<accession>A0A8S9U486</accession>
<dbReference type="Proteomes" id="UP000704712">
    <property type="component" value="Unassembled WGS sequence"/>
</dbReference>
<sequence>MRKPHWAKQKGERSANNAVCDKSEQEEEQHVSSAAVAEVWGLAVVAEGSASETLSEDWNGDRDSDTTSELMEAEKAESSVETASTASEEDEGAGLLSVRFLT</sequence>
<dbReference type="AlphaFoldDB" id="A0A8S9U486"/>
<dbReference type="EMBL" id="JAACNO010002206">
    <property type="protein sequence ID" value="KAF4135053.1"/>
    <property type="molecule type" value="Genomic_DNA"/>
</dbReference>
<reference evidence="2" key="1">
    <citation type="submission" date="2020-03" db="EMBL/GenBank/DDBJ databases">
        <title>Hybrid Assembly of Korean Phytophthora infestans isolates.</title>
        <authorList>
            <person name="Prokchorchik M."/>
            <person name="Lee Y."/>
            <person name="Seo J."/>
            <person name="Cho J.-H."/>
            <person name="Park Y.-E."/>
            <person name="Jang D.-C."/>
            <person name="Im J.-S."/>
            <person name="Choi J.-G."/>
            <person name="Park H.-J."/>
            <person name="Lee G.-B."/>
            <person name="Lee Y.-G."/>
            <person name="Hong S.-Y."/>
            <person name="Cho K."/>
            <person name="Sohn K.H."/>
        </authorList>
    </citation>
    <scope>NUCLEOTIDE SEQUENCE</scope>
    <source>
        <strain evidence="2">KR_2_A2</strain>
    </source>
</reference>
<name>A0A8S9U486_PHYIN</name>
<evidence type="ECO:0000313" key="2">
    <source>
        <dbReference type="EMBL" id="KAF4135053.1"/>
    </source>
</evidence>
<proteinExistence type="predicted"/>